<keyword evidence="2" id="KW-0034">Amyloid</keyword>
<name>A0AAN6SNM4_9PEZI</name>
<dbReference type="EMBL" id="MU854485">
    <property type="protein sequence ID" value="KAK4034304.1"/>
    <property type="molecule type" value="Genomic_DNA"/>
</dbReference>
<evidence type="ECO:0000313" key="3">
    <source>
        <dbReference type="Proteomes" id="UP001303115"/>
    </source>
</evidence>
<organism evidence="2 3">
    <name type="scientific">Parachaetomium inaequale</name>
    <dbReference type="NCBI Taxonomy" id="2588326"/>
    <lineage>
        <taxon>Eukaryota</taxon>
        <taxon>Fungi</taxon>
        <taxon>Dikarya</taxon>
        <taxon>Ascomycota</taxon>
        <taxon>Pezizomycotina</taxon>
        <taxon>Sordariomycetes</taxon>
        <taxon>Sordariomycetidae</taxon>
        <taxon>Sordariales</taxon>
        <taxon>Chaetomiaceae</taxon>
        <taxon>Parachaetomium</taxon>
    </lineage>
</organism>
<dbReference type="Proteomes" id="UP001303115">
    <property type="component" value="Unassembled WGS sequence"/>
</dbReference>
<keyword evidence="2" id="KW-0640">Prion</keyword>
<dbReference type="InterPro" id="IPR029498">
    <property type="entry name" value="HeLo_dom"/>
</dbReference>
<dbReference type="InterPro" id="IPR038305">
    <property type="entry name" value="HeLo_sf"/>
</dbReference>
<evidence type="ECO:0000259" key="1">
    <source>
        <dbReference type="Pfam" id="PF14479"/>
    </source>
</evidence>
<gene>
    <name evidence="2" type="ORF">C8A01DRAFT_39230</name>
</gene>
<reference evidence="3" key="1">
    <citation type="journal article" date="2023" name="Mol. Phylogenet. Evol.">
        <title>Genome-scale phylogeny and comparative genomics of the fungal order Sordariales.</title>
        <authorList>
            <person name="Hensen N."/>
            <person name="Bonometti L."/>
            <person name="Westerberg I."/>
            <person name="Brannstrom I.O."/>
            <person name="Guillou S."/>
            <person name="Cros-Aarteil S."/>
            <person name="Calhoun S."/>
            <person name="Haridas S."/>
            <person name="Kuo A."/>
            <person name="Mondo S."/>
            <person name="Pangilinan J."/>
            <person name="Riley R."/>
            <person name="LaButti K."/>
            <person name="Andreopoulos B."/>
            <person name="Lipzen A."/>
            <person name="Chen C."/>
            <person name="Yan M."/>
            <person name="Daum C."/>
            <person name="Ng V."/>
            <person name="Clum A."/>
            <person name="Steindorff A."/>
            <person name="Ohm R.A."/>
            <person name="Martin F."/>
            <person name="Silar P."/>
            <person name="Natvig D.O."/>
            <person name="Lalanne C."/>
            <person name="Gautier V."/>
            <person name="Ament-Velasquez S.L."/>
            <person name="Kruys A."/>
            <person name="Hutchinson M.I."/>
            <person name="Powell A.J."/>
            <person name="Barry K."/>
            <person name="Miller A.N."/>
            <person name="Grigoriev I.V."/>
            <person name="Debuchy R."/>
            <person name="Gladieux P."/>
            <person name="Hiltunen Thoren M."/>
            <person name="Johannesson H."/>
        </authorList>
    </citation>
    <scope>NUCLEOTIDE SEQUENCE [LARGE SCALE GENOMIC DNA]</scope>
    <source>
        <strain evidence="3">CBS 284.82</strain>
    </source>
</reference>
<protein>
    <submittedName>
        <fullName evidence="2">Prion-inhibition and propagation-domain-containing protein</fullName>
    </submittedName>
</protein>
<evidence type="ECO:0000313" key="2">
    <source>
        <dbReference type="EMBL" id="KAK4034304.1"/>
    </source>
</evidence>
<dbReference type="PANTHER" id="PTHR37542">
    <property type="entry name" value="HELO DOMAIN-CONTAINING PROTEIN-RELATED"/>
    <property type="match status" value="1"/>
</dbReference>
<accession>A0AAN6SNM4</accession>
<keyword evidence="3" id="KW-1185">Reference proteome</keyword>
<proteinExistence type="predicted"/>
<feature type="domain" description="Prion-inhibition and propagation HeLo" evidence="1">
    <location>
        <begin position="5"/>
        <end position="214"/>
    </location>
</feature>
<comment type="caution">
    <text evidence="2">The sequence shown here is derived from an EMBL/GenBank/DDBJ whole genome shotgun (WGS) entry which is preliminary data.</text>
</comment>
<dbReference type="Gene3D" id="1.20.120.1020">
    <property type="entry name" value="Prion-inhibition and propagation, HeLo domain"/>
    <property type="match status" value="1"/>
</dbReference>
<dbReference type="AlphaFoldDB" id="A0AAN6SNM4"/>
<sequence>MEPIGLAVGVAGLAGLFSTCIECFNIVQRGRYLGRDYFILETKYTNQRLRLLTWGRACGLTDAGTPAAEGWDEDILTAVSRTLAQIALLFQDHQALRKRYGLSPERSGLGGRVSNTQAILNALTSGFRDTSLAISEAAVFPPLPRSPAKGPSISAAVRWAVDDKRTFAELVDHLKDFIDGLEGVTAGLNVPQRQREMIRVEVGHISDFSELEMIEEARMGNSDAVADAASLRLCQLQDTASVVPAAGPPIARGPVTTPGSPLPKETIHSVDPDWDMVEPTMAQSTGSTDSCYVTNGEYILDEKTYDYIHIHDKLPPRGECREDGHAETQEGLIPHEPKSKDDWWYSKYMRHTLPGFHLRNHVWRELLVRAMEPVSWPDAKIEDALIGEEARGQPRKMLGPMEKPNWERRNDGPEDGGLTRIILSFQGTAMESAINAASRITRRPLYRIRLLNQTEKLDETFREAKCLNMKWGCIFVIEDLLEACATHTQGVVRLNPVILPLLWFLDNMTGILVFLLSEDASAGDPYQSIDPKIRQRICKHFRFPTQDTRQETREELWKECIKDRLSSGDDFSTDVDDVAGKLKKLAELPLTWDAIRSTVHAVVPKGTAVSNINWEIIAELTQERPETK</sequence>
<dbReference type="Pfam" id="PF14479">
    <property type="entry name" value="HeLo"/>
    <property type="match status" value="1"/>
</dbReference>